<name>A0ABQ0A8F1_9GAMM</name>
<keyword evidence="9" id="KW-0378">Hydrolase</keyword>
<dbReference type="InterPro" id="IPR015797">
    <property type="entry name" value="NUDIX_hydrolase-like_dom_sf"/>
</dbReference>
<evidence type="ECO:0000313" key="17">
    <source>
        <dbReference type="Proteomes" id="UP001465153"/>
    </source>
</evidence>
<dbReference type="SMART" id="SM00478">
    <property type="entry name" value="ENDO3c"/>
    <property type="match status" value="1"/>
</dbReference>
<dbReference type="InterPro" id="IPR023170">
    <property type="entry name" value="HhH_base_excis_C"/>
</dbReference>
<evidence type="ECO:0000256" key="6">
    <source>
        <dbReference type="ARBA" id="ARBA00022485"/>
    </source>
</evidence>
<dbReference type="PANTHER" id="PTHR42944">
    <property type="entry name" value="ADENINE DNA GLYCOSYLASE"/>
    <property type="match status" value="1"/>
</dbReference>
<keyword evidence="12" id="KW-0234">DNA repair</keyword>
<keyword evidence="6" id="KW-0004">4Fe-4S</keyword>
<evidence type="ECO:0000256" key="7">
    <source>
        <dbReference type="ARBA" id="ARBA00022723"/>
    </source>
</evidence>
<dbReference type="InterPro" id="IPR000445">
    <property type="entry name" value="HhH_motif"/>
</dbReference>
<evidence type="ECO:0000256" key="12">
    <source>
        <dbReference type="ARBA" id="ARBA00023204"/>
    </source>
</evidence>
<dbReference type="PROSITE" id="PS01155">
    <property type="entry name" value="ENDONUCLEASE_III_2"/>
    <property type="match status" value="1"/>
</dbReference>
<evidence type="ECO:0000313" key="16">
    <source>
        <dbReference type="EMBL" id="GAA6167922.1"/>
    </source>
</evidence>
<dbReference type="Pfam" id="PF14815">
    <property type="entry name" value="NUDIX_4"/>
    <property type="match status" value="1"/>
</dbReference>
<evidence type="ECO:0000256" key="8">
    <source>
        <dbReference type="ARBA" id="ARBA00022763"/>
    </source>
</evidence>
<dbReference type="SUPFAM" id="SSF48150">
    <property type="entry name" value="DNA-glycosylase"/>
    <property type="match status" value="1"/>
</dbReference>
<dbReference type="InterPro" id="IPR044298">
    <property type="entry name" value="MIG/MutY"/>
</dbReference>
<evidence type="ECO:0000256" key="9">
    <source>
        <dbReference type="ARBA" id="ARBA00022801"/>
    </source>
</evidence>
<evidence type="ECO:0000256" key="3">
    <source>
        <dbReference type="ARBA" id="ARBA00008343"/>
    </source>
</evidence>
<dbReference type="InterPro" id="IPR003265">
    <property type="entry name" value="HhH-GPD_domain"/>
</dbReference>
<sequence>MTYAVKAEASSNISPQEFTQRVLSWYHQHGRKDLPWQKNITPYRVWISEIMLQQTQVATVIPYFAKFMKRFPSLKSLAEAPVDDVLSHWSGLGYYARARNLHKCAQTVVSEFAGRFPKSVDELETLPGIGRSTAGAIATISMGLSAPILDGNVKRVLARHFAVEGWPGKTAVHNALWDIAEAHTPDSDCNHYTQAMMDLGATLCTRTKPDCKRCPLVSTCIAEKQNRQLEFPGKKPKVDKPVKQSVFLIIQSKNGNLLLEQRPPQGIWGGLWSFLEQPLNTPINADLSPEEWLDLAHPQLQSINLKIDSVEIWPGFRHTFSHYHLDIYPLLITLESPPNTINEKQQQWLAPAEALELGLAAPVTKLLKRLSNHSGNLNLF</sequence>
<comment type="cofactor">
    <cofactor evidence="14">
        <name>[4Fe-4S] cluster</name>
        <dbReference type="ChEBI" id="CHEBI:49883"/>
    </cofactor>
    <text evidence="14">Binds 1 [4Fe-4S] cluster.</text>
</comment>
<evidence type="ECO:0000256" key="10">
    <source>
        <dbReference type="ARBA" id="ARBA00023004"/>
    </source>
</evidence>
<dbReference type="InterPro" id="IPR029119">
    <property type="entry name" value="MutY_C"/>
</dbReference>
<comment type="caution">
    <text evidence="16">The sequence shown here is derived from an EMBL/GenBank/DDBJ whole genome shotgun (WGS) entry which is preliminary data.</text>
</comment>
<dbReference type="InterPro" id="IPR011257">
    <property type="entry name" value="DNA_glycosylase"/>
</dbReference>
<keyword evidence="17" id="KW-1185">Reference proteome</keyword>
<dbReference type="NCBIfam" id="TIGR01084">
    <property type="entry name" value="mutY"/>
    <property type="match status" value="1"/>
</dbReference>
<keyword evidence="11" id="KW-0411">Iron-sulfur</keyword>
<protein>
    <recommendedName>
        <fullName evidence="5 14">Adenine DNA glycosylase</fullName>
        <ecNumber evidence="4 14">3.2.2.31</ecNumber>
    </recommendedName>
</protein>
<keyword evidence="10 14" id="KW-0408">Iron</keyword>
<evidence type="ECO:0000256" key="13">
    <source>
        <dbReference type="ARBA" id="ARBA00023295"/>
    </source>
</evidence>
<evidence type="ECO:0000256" key="5">
    <source>
        <dbReference type="ARBA" id="ARBA00022023"/>
    </source>
</evidence>
<dbReference type="InterPro" id="IPR005760">
    <property type="entry name" value="A/G_AdeGlyc_MutY"/>
</dbReference>
<evidence type="ECO:0000256" key="1">
    <source>
        <dbReference type="ARBA" id="ARBA00000843"/>
    </source>
</evidence>
<dbReference type="Gene3D" id="1.10.340.30">
    <property type="entry name" value="Hypothetical protein, domain 2"/>
    <property type="match status" value="1"/>
</dbReference>
<comment type="function">
    <text evidence="2">Adenine glycosylase active on G-A mispairs. MutY also corrects error-prone DNA synthesis past GO lesions which are due to the oxidatively damaged form of guanine: 7,8-dihydro-8-oxoguanine (8-oxo-dGTP).</text>
</comment>
<dbReference type="EC" id="3.2.2.31" evidence="4 14"/>
<dbReference type="SUPFAM" id="SSF55811">
    <property type="entry name" value="Nudix"/>
    <property type="match status" value="1"/>
</dbReference>
<gene>
    <name evidence="16" type="primary">mutY</name>
    <name evidence="16" type="ORF">NBRC116591_17330</name>
</gene>
<dbReference type="PANTHER" id="PTHR42944:SF1">
    <property type="entry name" value="ADENINE DNA GLYCOSYLASE"/>
    <property type="match status" value="1"/>
</dbReference>
<dbReference type="EMBL" id="BAABWN010000005">
    <property type="protein sequence ID" value="GAA6167922.1"/>
    <property type="molecule type" value="Genomic_DNA"/>
</dbReference>
<evidence type="ECO:0000259" key="15">
    <source>
        <dbReference type="SMART" id="SM00478"/>
    </source>
</evidence>
<accession>A0ABQ0A8F1</accession>
<evidence type="ECO:0000256" key="11">
    <source>
        <dbReference type="ARBA" id="ARBA00023014"/>
    </source>
</evidence>
<proteinExistence type="inferred from homology"/>
<dbReference type="Pfam" id="PF00730">
    <property type="entry name" value="HhH-GPD"/>
    <property type="match status" value="1"/>
</dbReference>
<evidence type="ECO:0000256" key="4">
    <source>
        <dbReference type="ARBA" id="ARBA00012045"/>
    </source>
</evidence>
<feature type="domain" description="HhH-GPD" evidence="15">
    <location>
        <begin position="51"/>
        <end position="202"/>
    </location>
</feature>
<keyword evidence="8 14" id="KW-0227">DNA damage</keyword>
<keyword evidence="7" id="KW-0479">Metal-binding</keyword>
<dbReference type="NCBIfam" id="NF008132">
    <property type="entry name" value="PRK10880.1"/>
    <property type="match status" value="1"/>
</dbReference>
<dbReference type="Gene3D" id="3.90.79.10">
    <property type="entry name" value="Nucleoside Triphosphate Pyrophosphohydrolase"/>
    <property type="match status" value="1"/>
</dbReference>
<evidence type="ECO:0000256" key="14">
    <source>
        <dbReference type="RuleBase" id="RU365096"/>
    </source>
</evidence>
<dbReference type="Pfam" id="PF00633">
    <property type="entry name" value="HHH"/>
    <property type="match status" value="1"/>
</dbReference>
<organism evidence="16 17">
    <name type="scientific">Sessilibacter corallicola</name>
    <dbReference type="NCBI Taxonomy" id="2904075"/>
    <lineage>
        <taxon>Bacteria</taxon>
        <taxon>Pseudomonadati</taxon>
        <taxon>Pseudomonadota</taxon>
        <taxon>Gammaproteobacteria</taxon>
        <taxon>Cellvibrionales</taxon>
        <taxon>Cellvibrionaceae</taxon>
        <taxon>Sessilibacter</taxon>
    </lineage>
</organism>
<keyword evidence="13 14" id="KW-0326">Glycosidase</keyword>
<dbReference type="CDD" id="cd03431">
    <property type="entry name" value="NUDIX_DNA_Glycosylase_C-MutY"/>
    <property type="match status" value="1"/>
</dbReference>
<dbReference type="Proteomes" id="UP001465153">
    <property type="component" value="Unassembled WGS sequence"/>
</dbReference>
<reference evidence="16 17" key="1">
    <citation type="submission" date="2024-04" db="EMBL/GenBank/DDBJ databases">
        <title>Draft genome sequence of Sessilibacter corallicola NBRC 116591.</title>
        <authorList>
            <person name="Miyakawa T."/>
            <person name="Kusuya Y."/>
            <person name="Miura T."/>
        </authorList>
    </citation>
    <scope>NUCLEOTIDE SEQUENCE [LARGE SCALE GENOMIC DNA]</scope>
    <source>
        <strain evidence="16 17">KU-00831-HH</strain>
    </source>
</reference>
<comment type="catalytic activity">
    <reaction evidence="1 14">
        <text>Hydrolyzes free adenine bases from 7,8-dihydro-8-oxoguanine:adenine mismatched double-stranded DNA, leaving an apurinic site.</text>
        <dbReference type="EC" id="3.2.2.31"/>
    </reaction>
</comment>
<dbReference type="InterPro" id="IPR004036">
    <property type="entry name" value="Endonuclease-III-like_CS2"/>
</dbReference>
<dbReference type="Gene3D" id="1.10.1670.10">
    <property type="entry name" value="Helix-hairpin-Helix base-excision DNA repair enzymes (C-terminal)"/>
    <property type="match status" value="1"/>
</dbReference>
<dbReference type="CDD" id="cd00056">
    <property type="entry name" value="ENDO3c"/>
    <property type="match status" value="1"/>
</dbReference>
<evidence type="ECO:0000256" key="2">
    <source>
        <dbReference type="ARBA" id="ARBA00002933"/>
    </source>
</evidence>
<comment type="similarity">
    <text evidence="3 14">Belongs to the Nth/MutY family.</text>
</comment>